<keyword evidence="6" id="KW-0411">Iron-sulfur</keyword>
<dbReference type="InParanoid" id="D9Q1B1"/>
<accession>D9Q1B1</accession>
<dbReference type="PANTHER" id="PTHR42859">
    <property type="entry name" value="OXIDOREDUCTASE"/>
    <property type="match status" value="1"/>
</dbReference>
<dbReference type="Gene3D" id="3.30.70.20">
    <property type="match status" value="2"/>
</dbReference>
<dbReference type="KEGG" id="asc:ASAC_0693"/>
<dbReference type="AlphaFoldDB" id="D9Q1B1"/>
<dbReference type="OrthoDB" id="23833at2157"/>
<evidence type="ECO:0000313" key="8">
    <source>
        <dbReference type="EMBL" id="ADL19099.1"/>
    </source>
</evidence>
<sequence>MKQLIAIPERCTGCGRCELACSFEHFKVFDPELSAIHVLRLEREPLDAPLFCIQCGLCAVDGVCPHNAIYRDPNTFSVAIDRARCDGCERCVEVCPYGVITIDHLEKKAVKCDLCGGDPQCVKACPENALAYVDVNEAAYYKRYFFAKLQEKFMVPIVPYPARGSTS</sequence>
<dbReference type="HOGENOM" id="CLU_043374_3_2_2"/>
<dbReference type="STRING" id="666510.ASAC_0693"/>
<dbReference type="GO" id="GO:0046872">
    <property type="term" value="F:metal ion binding"/>
    <property type="evidence" value="ECO:0007669"/>
    <property type="project" value="UniProtKB-KW"/>
</dbReference>
<evidence type="ECO:0000259" key="7">
    <source>
        <dbReference type="PROSITE" id="PS51379"/>
    </source>
</evidence>
<keyword evidence="1" id="KW-0813">Transport</keyword>
<dbReference type="InterPro" id="IPR017896">
    <property type="entry name" value="4Fe4S_Fe-S-bd"/>
</dbReference>
<dbReference type="PROSITE" id="PS00198">
    <property type="entry name" value="4FE4S_FER_1"/>
    <property type="match status" value="1"/>
</dbReference>
<dbReference type="PANTHER" id="PTHR42859:SF10">
    <property type="entry name" value="DIMETHYLSULFOXIDE REDUCTASE CHAIN B"/>
    <property type="match status" value="1"/>
</dbReference>
<evidence type="ECO:0000256" key="3">
    <source>
        <dbReference type="ARBA" id="ARBA00022723"/>
    </source>
</evidence>
<dbReference type="InterPro" id="IPR050294">
    <property type="entry name" value="RnfB_subfamily"/>
</dbReference>
<dbReference type="GO" id="GO:0016491">
    <property type="term" value="F:oxidoreductase activity"/>
    <property type="evidence" value="ECO:0007669"/>
    <property type="project" value="UniProtKB-ARBA"/>
</dbReference>
<dbReference type="SUPFAM" id="SSF54862">
    <property type="entry name" value="4Fe-4S ferredoxins"/>
    <property type="match status" value="1"/>
</dbReference>
<dbReference type="eggNOG" id="arCOG01502">
    <property type="taxonomic scope" value="Archaea"/>
</dbReference>
<dbReference type="PROSITE" id="PS51379">
    <property type="entry name" value="4FE4S_FER_2"/>
    <property type="match status" value="4"/>
</dbReference>
<evidence type="ECO:0000313" key="9">
    <source>
        <dbReference type="Proteomes" id="UP000000346"/>
    </source>
</evidence>
<dbReference type="RefSeq" id="WP_013266611.1">
    <property type="nucleotide sequence ID" value="NC_014374.1"/>
</dbReference>
<dbReference type="GO" id="GO:0051539">
    <property type="term" value="F:4 iron, 4 sulfur cluster binding"/>
    <property type="evidence" value="ECO:0007669"/>
    <property type="project" value="UniProtKB-KW"/>
</dbReference>
<keyword evidence="5" id="KW-0408">Iron</keyword>
<reference evidence="8 9" key="1">
    <citation type="journal article" date="2010" name="Appl. Environ. Microbiol.">
        <title>The genome sequence of the crenarchaeon Acidilobus saccharovorans supports a new order, Acidilobales, and suggests an important ecological role in terrestrial acidic hot springs.</title>
        <authorList>
            <person name="Mardanov A.V."/>
            <person name="Svetlitchnyi V.A."/>
            <person name="Beletsky A.V."/>
            <person name="Prokofeva M.I."/>
            <person name="Bonch-Osmolovskaya E.A."/>
            <person name="Ravin N.V."/>
            <person name="Skryabin K.G."/>
        </authorList>
    </citation>
    <scope>NUCLEOTIDE SEQUENCE [LARGE SCALE GENOMIC DNA]</scope>
    <source>
        <strain evidence="9">DSM 16705 / JCM 18335 / VKM B-2471 / 345-15</strain>
    </source>
</reference>
<organism evidence="8 9">
    <name type="scientific">Acidilobus saccharovorans (strain DSM 16705 / JCM 18335 / VKM B-2471 / 345-15)</name>
    <dbReference type="NCBI Taxonomy" id="666510"/>
    <lineage>
        <taxon>Archaea</taxon>
        <taxon>Thermoproteota</taxon>
        <taxon>Thermoprotei</taxon>
        <taxon>Acidilobales</taxon>
        <taxon>Acidilobaceae</taxon>
        <taxon>Acidilobus</taxon>
    </lineage>
</organism>
<keyword evidence="2" id="KW-0004">4Fe-4S</keyword>
<keyword evidence="3" id="KW-0479">Metal-binding</keyword>
<gene>
    <name evidence="8" type="ordered locus">ASAC_0693</name>
</gene>
<keyword evidence="9" id="KW-1185">Reference proteome</keyword>
<keyword evidence="4" id="KW-0249">Electron transport</keyword>
<dbReference type="Pfam" id="PF13247">
    <property type="entry name" value="Fer4_11"/>
    <property type="match status" value="1"/>
</dbReference>
<dbReference type="Proteomes" id="UP000000346">
    <property type="component" value="Chromosome"/>
</dbReference>
<name>D9Q1B1_ACIS3</name>
<evidence type="ECO:0000256" key="5">
    <source>
        <dbReference type="ARBA" id="ARBA00023004"/>
    </source>
</evidence>
<protein>
    <submittedName>
        <fullName evidence="8">Fe-S cluster-containing protein</fullName>
    </submittedName>
</protein>
<dbReference type="CDD" id="cd10550">
    <property type="entry name" value="DMSOR_beta_like"/>
    <property type="match status" value="1"/>
</dbReference>
<dbReference type="Pfam" id="PF00037">
    <property type="entry name" value="Fer4"/>
    <property type="match status" value="1"/>
</dbReference>
<evidence type="ECO:0000256" key="1">
    <source>
        <dbReference type="ARBA" id="ARBA00022448"/>
    </source>
</evidence>
<proteinExistence type="predicted"/>
<feature type="domain" description="4Fe-4S ferredoxin-type" evidence="7">
    <location>
        <begin position="42"/>
        <end position="74"/>
    </location>
</feature>
<dbReference type="EMBL" id="CP001742">
    <property type="protein sequence ID" value="ADL19099.1"/>
    <property type="molecule type" value="Genomic_DNA"/>
</dbReference>
<dbReference type="InterPro" id="IPR017900">
    <property type="entry name" value="4Fe4S_Fe_S_CS"/>
</dbReference>
<dbReference type="GeneID" id="9498926"/>
<evidence type="ECO:0000256" key="2">
    <source>
        <dbReference type="ARBA" id="ARBA00022485"/>
    </source>
</evidence>
<evidence type="ECO:0000256" key="4">
    <source>
        <dbReference type="ARBA" id="ARBA00022982"/>
    </source>
</evidence>
<evidence type="ECO:0000256" key="6">
    <source>
        <dbReference type="ARBA" id="ARBA00023014"/>
    </source>
</evidence>
<feature type="domain" description="4Fe-4S ferredoxin-type" evidence="7">
    <location>
        <begin position="106"/>
        <end position="135"/>
    </location>
</feature>
<feature type="domain" description="4Fe-4S ferredoxin-type" evidence="7">
    <location>
        <begin position="76"/>
        <end position="105"/>
    </location>
</feature>
<feature type="domain" description="4Fe-4S ferredoxin-type" evidence="7">
    <location>
        <begin position="2"/>
        <end position="31"/>
    </location>
</feature>